<dbReference type="AlphaFoldDB" id="A0A841DEA2"/>
<dbReference type="Gene3D" id="1.10.357.10">
    <property type="entry name" value="Tetracycline Repressor, domain 2"/>
    <property type="match status" value="1"/>
</dbReference>
<evidence type="ECO:0000256" key="3">
    <source>
        <dbReference type="ARBA" id="ARBA00023163"/>
    </source>
</evidence>
<dbReference type="RefSeq" id="WP_184948504.1">
    <property type="nucleotide sequence ID" value="NZ_BAAAWZ010000001.1"/>
</dbReference>
<dbReference type="PANTHER" id="PTHR30055:SF148">
    <property type="entry name" value="TETR-FAMILY TRANSCRIPTIONAL REGULATOR"/>
    <property type="match status" value="1"/>
</dbReference>
<organism evidence="6 7">
    <name type="scientific">Planomonospora venezuelensis</name>
    <dbReference type="NCBI Taxonomy" id="1999"/>
    <lineage>
        <taxon>Bacteria</taxon>
        <taxon>Bacillati</taxon>
        <taxon>Actinomycetota</taxon>
        <taxon>Actinomycetes</taxon>
        <taxon>Streptosporangiales</taxon>
        <taxon>Streptosporangiaceae</taxon>
        <taxon>Planomonospora</taxon>
    </lineage>
</organism>
<dbReference type="InterPro" id="IPR009057">
    <property type="entry name" value="Homeodomain-like_sf"/>
</dbReference>
<dbReference type="PANTHER" id="PTHR30055">
    <property type="entry name" value="HTH-TYPE TRANSCRIPTIONAL REGULATOR RUTR"/>
    <property type="match status" value="1"/>
</dbReference>
<name>A0A841DEA2_PLAVE</name>
<evidence type="ECO:0000256" key="2">
    <source>
        <dbReference type="ARBA" id="ARBA00023125"/>
    </source>
</evidence>
<evidence type="ECO:0000259" key="5">
    <source>
        <dbReference type="PROSITE" id="PS50977"/>
    </source>
</evidence>
<dbReference type="SUPFAM" id="SSF48498">
    <property type="entry name" value="Tetracyclin repressor-like, C-terminal domain"/>
    <property type="match status" value="1"/>
</dbReference>
<protein>
    <submittedName>
        <fullName evidence="6">AcrR family transcriptional regulator</fullName>
    </submittedName>
</protein>
<dbReference type="InterPro" id="IPR036271">
    <property type="entry name" value="Tet_transcr_reg_TetR-rel_C_sf"/>
</dbReference>
<dbReference type="Pfam" id="PF16859">
    <property type="entry name" value="TetR_C_11"/>
    <property type="match status" value="1"/>
</dbReference>
<dbReference type="InterPro" id="IPR001647">
    <property type="entry name" value="HTH_TetR"/>
</dbReference>
<evidence type="ECO:0000313" key="7">
    <source>
        <dbReference type="Proteomes" id="UP000562352"/>
    </source>
</evidence>
<gene>
    <name evidence="6" type="ORF">FHS22_007112</name>
</gene>
<evidence type="ECO:0000256" key="4">
    <source>
        <dbReference type="PROSITE-ProRule" id="PRU00335"/>
    </source>
</evidence>
<evidence type="ECO:0000313" key="6">
    <source>
        <dbReference type="EMBL" id="MBB5967799.1"/>
    </source>
</evidence>
<dbReference type="GO" id="GO:0000976">
    <property type="term" value="F:transcription cis-regulatory region binding"/>
    <property type="evidence" value="ECO:0007669"/>
    <property type="project" value="TreeGrafter"/>
</dbReference>
<dbReference type="InterPro" id="IPR011075">
    <property type="entry name" value="TetR_C"/>
</dbReference>
<dbReference type="Pfam" id="PF00440">
    <property type="entry name" value="TetR_N"/>
    <property type="match status" value="1"/>
</dbReference>
<dbReference type="Proteomes" id="UP000562352">
    <property type="component" value="Unassembled WGS sequence"/>
</dbReference>
<feature type="DNA-binding region" description="H-T-H motif" evidence="4">
    <location>
        <begin position="38"/>
        <end position="57"/>
    </location>
</feature>
<feature type="domain" description="HTH tetR-type" evidence="5">
    <location>
        <begin position="15"/>
        <end position="75"/>
    </location>
</feature>
<dbReference type="Gene3D" id="1.10.10.60">
    <property type="entry name" value="Homeodomain-like"/>
    <property type="match status" value="1"/>
</dbReference>
<keyword evidence="3" id="KW-0804">Transcription</keyword>
<dbReference type="PROSITE" id="PS50977">
    <property type="entry name" value="HTH_TETR_2"/>
    <property type="match status" value="1"/>
</dbReference>
<keyword evidence="1" id="KW-0805">Transcription regulation</keyword>
<proteinExistence type="predicted"/>
<dbReference type="SUPFAM" id="SSF46689">
    <property type="entry name" value="Homeodomain-like"/>
    <property type="match status" value="1"/>
</dbReference>
<accession>A0A841DEA2</accession>
<comment type="caution">
    <text evidence="6">The sequence shown here is derived from an EMBL/GenBank/DDBJ whole genome shotgun (WGS) entry which is preliminary data.</text>
</comment>
<reference evidence="6 7" key="1">
    <citation type="submission" date="2020-08" db="EMBL/GenBank/DDBJ databases">
        <title>Genomic Encyclopedia of Type Strains, Phase III (KMG-III): the genomes of soil and plant-associated and newly described type strains.</title>
        <authorList>
            <person name="Whitman W."/>
        </authorList>
    </citation>
    <scope>NUCLEOTIDE SEQUENCE [LARGE SCALE GENOMIC DNA]</scope>
    <source>
        <strain evidence="6 7">CECT 3303</strain>
    </source>
</reference>
<keyword evidence="2 4" id="KW-0238">DNA-binding</keyword>
<evidence type="ECO:0000256" key="1">
    <source>
        <dbReference type="ARBA" id="ARBA00023015"/>
    </source>
</evidence>
<dbReference type="PRINTS" id="PR00455">
    <property type="entry name" value="HTHTETR"/>
</dbReference>
<sequence>MTDEQRRRRGRPRSEQAHDAVLAAARELLAEVGYARLTIEGVAARAGVGKTTIYRWWSSKAELVAEILYRPISIEEIPESGSPRDDLAANIRLIVEPFTDPWYGPALTGARNDLNADPEGQKAFQAQIMSGRRDTGRAVFQRLVDAGDLPPDTDVDYLIDVMSGLLVYRGAIWRQPITEEDVRKLVALLVDGRPPRRTPS</sequence>
<keyword evidence="7" id="KW-1185">Reference proteome</keyword>
<dbReference type="EMBL" id="JACHJJ010000039">
    <property type="protein sequence ID" value="MBB5967799.1"/>
    <property type="molecule type" value="Genomic_DNA"/>
</dbReference>
<dbReference type="GO" id="GO:0003700">
    <property type="term" value="F:DNA-binding transcription factor activity"/>
    <property type="evidence" value="ECO:0007669"/>
    <property type="project" value="TreeGrafter"/>
</dbReference>
<dbReference type="InterPro" id="IPR050109">
    <property type="entry name" value="HTH-type_TetR-like_transc_reg"/>
</dbReference>